<gene>
    <name evidence="2" type="ORF">SAMN04488135_109117</name>
</gene>
<feature type="compositionally biased region" description="Basic and acidic residues" evidence="1">
    <location>
        <begin position="80"/>
        <end position="101"/>
    </location>
</feature>
<evidence type="ECO:0000313" key="2">
    <source>
        <dbReference type="EMBL" id="SHI11733.1"/>
    </source>
</evidence>
<evidence type="ECO:0000313" key="3">
    <source>
        <dbReference type="Proteomes" id="UP000184226"/>
    </source>
</evidence>
<evidence type="ECO:0000256" key="1">
    <source>
        <dbReference type="SAM" id="MobiDB-lite"/>
    </source>
</evidence>
<protein>
    <submittedName>
        <fullName evidence="2">Uncharacterized protein</fullName>
    </submittedName>
</protein>
<dbReference type="AlphaFoldDB" id="A0A1M5YJP9"/>
<dbReference type="RefSeq" id="WP_073104870.1">
    <property type="nucleotide sequence ID" value="NZ_FQXE01000009.1"/>
</dbReference>
<organism evidence="2 3">
    <name type="scientific">Pollutimonas bauzanensis</name>
    <dbReference type="NCBI Taxonomy" id="658167"/>
    <lineage>
        <taxon>Bacteria</taxon>
        <taxon>Pseudomonadati</taxon>
        <taxon>Pseudomonadota</taxon>
        <taxon>Betaproteobacteria</taxon>
        <taxon>Burkholderiales</taxon>
        <taxon>Alcaligenaceae</taxon>
        <taxon>Pollutimonas</taxon>
    </lineage>
</organism>
<keyword evidence="3" id="KW-1185">Reference proteome</keyword>
<reference evidence="2 3" key="1">
    <citation type="submission" date="2016-11" db="EMBL/GenBank/DDBJ databases">
        <authorList>
            <person name="Jaros S."/>
            <person name="Januszkiewicz K."/>
            <person name="Wedrychowicz H."/>
        </authorList>
    </citation>
    <scope>NUCLEOTIDE SEQUENCE [LARGE SCALE GENOMIC DNA]</scope>
    <source>
        <strain evidence="2 3">CGMCC 1.10190</strain>
    </source>
</reference>
<dbReference type="STRING" id="658167.SAMN04488135_109117"/>
<accession>A0A1M5YJP9</accession>
<dbReference type="EMBL" id="FQXE01000009">
    <property type="protein sequence ID" value="SHI11733.1"/>
    <property type="molecule type" value="Genomic_DNA"/>
</dbReference>
<name>A0A1M5YJP9_9BURK</name>
<dbReference type="OrthoDB" id="8633354at2"/>
<proteinExistence type="predicted"/>
<dbReference type="Proteomes" id="UP000184226">
    <property type="component" value="Unassembled WGS sequence"/>
</dbReference>
<sequence length="194" mass="21743">MMESLKAEELAARLEHAHQLTHAERNALLRDLERYAARDLYGAARLCKDHLSKEADLRLPSALQVAPLLAKHFEARMNEQRRPIDLHHERDKQLRQPEPGRHYVGPVVGTTPNCVVQMDKDTGDLIVHARRSLVCAFESSERDKDLSIHYPQAAIGGVGLVMRMQEGHGMTPGHALQHEANASKAEHSVEHGLL</sequence>
<feature type="region of interest" description="Disordered" evidence="1">
    <location>
        <begin position="80"/>
        <end position="106"/>
    </location>
</feature>